<dbReference type="HOGENOM" id="CLU_2248019_0_0_11"/>
<gene>
    <name evidence="1" type="ordered locus">RHA1_ro08456</name>
</gene>
<geneLocation type="plasmid" evidence="1 2">
    <name>pRHL1</name>
</geneLocation>
<reference evidence="2" key="1">
    <citation type="journal article" date="2006" name="Proc. Natl. Acad. Sci. U.S.A.">
        <title>The complete genome of Rhodococcus sp. RHA1 provides insights into a catabolic powerhouse.</title>
        <authorList>
            <person name="McLeod M.P."/>
            <person name="Warren R.L."/>
            <person name="Hsiao W.W.L."/>
            <person name="Araki N."/>
            <person name="Myhre M."/>
            <person name="Fernandes C."/>
            <person name="Miyazawa D."/>
            <person name="Wong W."/>
            <person name="Lillquist A.L."/>
            <person name="Wang D."/>
            <person name="Dosanjh M."/>
            <person name="Hara H."/>
            <person name="Petrescu A."/>
            <person name="Morin R.D."/>
            <person name="Yang G."/>
            <person name="Stott J.M."/>
            <person name="Schein J.E."/>
            <person name="Shin H."/>
            <person name="Smailus D."/>
            <person name="Siddiqui A.S."/>
            <person name="Marra M.A."/>
            <person name="Jones S.J.M."/>
            <person name="Holt R."/>
            <person name="Brinkman F.S.L."/>
            <person name="Miyauchi K."/>
            <person name="Fukuda M."/>
            <person name="Davies J.E."/>
            <person name="Mohn W.W."/>
            <person name="Eltis L.D."/>
        </authorList>
    </citation>
    <scope>NUCLEOTIDE SEQUENCE [LARGE SCALE GENOMIC DNA]</scope>
    <source>
        <strain evidence="2">RHA1</strain>
    </source>
</reference>
<accession>Q0RYY6</accession>
<dbReference type="EMBL" id="CP000432">
    <property type="protein sequence ID" value="ABG99500.1"/>
    <property type="molecule type" value="Genomic_DNA"/>
</dbReference>
<evidence type="ECO:0000313" key="2">
    <source>
        <dbReference type="Proteomes" id="UP000008710"/>
    </source>
</evidence>
<organism evidence="1 2">
    <name type="scientific">Rhodococcus jostii (strain RHA1)</name>
    <dbReference type="NCBI Taxonomy" id="101510"/>
    <lineage>
        <taxon>Bacteria</taxon>
        <taxon>Bacillati</taxon>
        <taxon>Actinomycetota</taxon>
        <taxon>Actinomycetes</taxon>
        <taxon>Mycobacteriales</taxon>
        <taxon>Nocardiaceae</taxon>
        <taxon>Rhodococcus</taxon>
    </lineage>
</organism>
<evidence type="ECO:0000313" key="1">
    <source>
        <dbReference type="EMBL" id="ABG99500.1"/>
    </source>
</evidence>
<protein>
    <submittedName>
        <fullName evidence="1">Uncharacterized protein</fullName>
    </submittedName>
</protein>
<dbReference type="KEGG" id="rha:RHA1_ro08456"/>
<proteinExistence type="predicted"/>
<name>Q0RYY6_RHOJR</name>
<sequence>MDDPLSAKRCGAARCGSRSRIEPGKYLRLAHRIRTGYSCPMTENPGTRAGLNVGDRVKVHTDAISEFVIVSIDGEDAVIESARDDVPGRFPFHGRLDRLVPVES</sequence>
<dbReference type="Proteomes" id="UP000008710">
    <property type="component" value="Plasmid pRHL1"/>
</dbReference>
<keyword evidence="1" id="KW-0614">Plasmid</keyword>
<dbReference type="AlphaFoldDB" id="Q0RYY6"/>